<accession>A0A0K0XFJ5</accession>
<feature type="transmembrane region" description="Helical" evidence="1">
    <location>
        <begin position="65"/>
        <end position="84"/>
    </location>
</feature>
<dbReference type="InterPro" id="IPR052952">
    <property type="entry name" value="MFS-Transporter"/>
</dbReference>
<dbReference type="SUPFAM" id="SSF103473">
    <property type="entry name" value="MFS general substrate transporter"/>
    <property type="match status" value="1"/>
</dbReference>
<dbReference type="InterPro" id="IPR011701">
    <property type="entry name" value="MFS"/>
</dbReference>
<feature type="transmembrane region" description="Helical" evidence="1">
    <location>
        <begin position="194"/>
        <end position="216"/>
    </location>
</feature>
<name>A0A0K0XFJ5_MYCGD</name>
<feature type="transmembrane region" description="Helical" evidence="1">
    <location>
        <begin position="36"/>
        <end position="58"/>
    </location>
</feature>
<feature type="transmembrane region" description="Helical" evidence="1">
    <location>
        <begin position="284"/>
        <end position="309"/>
    </location>
</feature>
<feature type="transmembrane region" description="Helical" evidence="1">
    <location>
        <begin position="152"/>
        <end position="173"/>
    </location>
</feature>
<sequence length="373" mass="37079">MPALLASAALGFCGLALLMPVAPMWAVHNGADNLGAGLVNTVLMAFTVVGQMSVARLIGRVGAPVTLAIGLLLMGGPALVHLFAGSLWAVLGLAALRGLGFGILTVSGVDGVAGLFAQEERGRAVGAYGLAIAAPQFVLTPVAPWLAEQVGFELVFVLAAAPMLAIPCALAFTRPAPTPPPRRGDGERFVLTAGLVNPILALVVITASGGAILTFAPQLGGADAAFASLLALTGMAALARWLVGGPADRFGPARFIQPLLYLGATGLLIIAVGVARGAPAGDVLVVAGAALVGVAYGALQNVTLVQAFAATAEHARGKVSVAWNVGFDGGTGVGALAVGALATAASFPTAFAVLAAACAAAGVTWCFTHSNRR</sequence>
<evidence type="ECO:0000313" key="3">
    <source>
        <dbReference type="Proteomes" id="UP000062255"/>
    </source>
</evidence>
<evidence type="ECO:0000313" key="2">
    <source>
        <dbReference type="EMBL" id="AKS36178.1"/>
    </source>
</evidence>
<dbReference type="InterPro" id="IPR036259">
    <property type="entry name" value="MFS_trans_sf"/>
</dbReference>
<dbReference type="KEGG" id="mgo:AFA91_08105"/>
<feature type="transmembrane region" description="Helical" evidence="1">
    <location>
        <begin position="90"/>
        <end position="113"/>
    </location>
</feature>
<keyword evidence="1" id="KW-0812">Transmembrane</keyword>
<dbReference type="PATRIC" id="fig|134601.6.peg.1680"/>
<feature type="transmembrane region" description="Helical" evidence="1">
    <location>
        <begin position="350"/>
        <end position="368"/>
    </location>
</feature>
<protein>
    <submittedName>
        <fullName evidence="2">Transporter</fullName>
    </submittedName>
</protein>
<dbReference type="GO" id="GO:0022857">
    <property type="term" value="F:transmembrane transporter activity"/>
    <property type="evidence" value="ECO:0007669"/>
    <property type="project" value="InterPro"/>
</dbReference>
<gene>
    <name evidence="2" type="ORF">AFA91_08105</name>
</gene>
<feature type="transmembrane region" description="Helical" evidence="1">
    <location>
        <begin position="125"/>
        <end position="146"/>
    </location>
</feature>
<feature type="transmembrane region" description="Helical" evidence="1">
    <location>
        <begin position="222"/>
        <end position="243"/>
    </location>
</feature>
<proteinExistence type="predicted"/>
<dbReference type="EMBL" id="CP012150">
    <property type="protein sequence ID" value="AKS36178.1"/>
    <property type="molecule type" value="Genomic_DNA"/>
</dbReference>
<organism evidence="2 3">
    <name type="scientific">Mycolicibacterium goodii</name>
    <name type="common">Mycobacterium goodii</name>
    <dbReference type="NCBI Taxonomy" id="134601"/>
    <lineage>
        <taxon>Bacteria</taxon>
        <taxon>Bacillati</taxon>
        <taxon>Actinomycetota</taxon>
        <taxon>Actinomycetes</taxon>
        <taxon>Mycobacteriales</taxon>
        <taxon>Mycobacteriaceae</taxon>
        <taxon>Mycolicibacterium</taxon>
    </lineage>
</organism>
<dbReference type="OrthoDB" id="5189108at2"/>
<dbReference type="AlphaFoldDB" id="A0A0K0XFJ5"/>
<keyword evidence="1" id="KW-0472">Membrane</keyword>
<dbReference type="Pfam" id="PF07690">
    <property type="entry name" value="MFS_1"/>
    <property type="match status" value="1"/>
</dbReference>
<dbReference type="PANTHER" id="PTHR23527">
    <property type="entry name" value="BLL3282 PROTEIN"/>
    <property type="match status" value="1"/>
</dbReference>
<feature type="transmembrane region" description="Helical" evidence="1">
    <location>
        <begin position="321"/>
        <end position="344"/>
    </location>
</feature>
<dbReference type="Gene3D" id="1.20.1250.20">
    <property type="entry name" value="MFS general substrate transporter like domains"/>
    <property type="match status" value="2"/>
</dbReference>
<feature type="transmembrane region" description="Helical" evidence="1">
    <location>
        <begin position="255"/>
        <end position="278"/>
    </location>
</feature>
<dbReference type="Proteomes" id="UP000062255">
    <property type="component" value="Chromosome"/>
</dbReference>
<dbReference type="PANTHER" id="PTHR23527:SF1">
    <property type="entry name" value="BLL3282 PROTEIN"/>
    <property type="match status" value="1"/>
</dbReference>
<evidence type="ECO:0000256" key="1">
    <source>
        <dbReference type="SAM" id="Phobius"/>
    </source>
</evidence>
<dbReference type="STRING" id="134601.AFA91_08105"/>
<keyword evidence="1" id="KW-1133">Transmembrane helix</keyword>
<reference evidence="2 3" key="1">
    <citation type="submission" date="2015-07" db="EMBL/GenBank/DDBJ databases">
        <title>Complete genome sequence of Mycobacterium goodii X7B, a facultative thermophilic biodesulfurizing bacterium.</title>
        <authorList>
            <person name="Yu B."/>
            <person name="Li F."/>
            <person name="Xu P."/>
        </authorList>
    </citation>
    <scope>NUCLEOTIDE SEQUENCE [LARGE SCALE GENOMIC DNA]</scope>
    <source>
        <strain evidence="2 3">X7B</strain>
    </source>
</reference>